<keyword evidence="2" id="KW-0934">Plastid</keyword>
<name>A0A1W6EHG4_9CHLO</name>
<keyword evidence="2" id="KW-0540">Nuclease</keyword>
<dbReference type="Pfam" id="PF00961">
    <property type="entry name" value="LAGLIDADG_1"/>
    <property type="match status" value="1"/>
</dbReference>
<gene>
    <name evidence="2" type="primary">orf166</name>
</gene>
<sequence length="166" mass="19080">MNKLKKLTKEDFSYLAGFLDGDGCINAQIVKRDDYALGFQIRVSITFFQKTKSHWFFIKLQNQLGYGTLRKRPDGMSEYAIVGPASVKNLLTQLKPYIVLKKPQLKLLLIIIEQMPHIKNDPTTFLKLCKKVDQFSTLNNSKKRTITHETVLSTLSPLIKEYICIP</sequence>
<dbReference type="AlphaFoldDB" id="A0A1W6EHG4"/>
<accession>A0A1W6EHG4</accession>
<dbReference type="GeneID" id="32884396"/>
<proteinExistence type="predicted"/>
<reference evidence="2" key="1">
    <citation type="journal article" date="2017" name="Sci. Rep.">
        <title>Divergent copies of the large inverted repeat in the chloroplast genomes of ulvophycean green algae.</title>
        <authorList>
            <person name="Turmel M."/>
            <person name="Otis C."/>
            <person name="Lemieux C."/>
        </authorList>
    </citation>
    <scope>NUCLEOTIDE SEQUENCE</scope>
</reference>
<dbReference type="EMBL" id="KY407660">
    <property type="protein sequence ID" value="ARK14806.1"/>
    <property type="molecule type" value="Genomic_DNA"/>
</dbReference>
<dbReference type="GO" id="GO:0004519">
    <property type="term" value="F:endonuclease activity"/>
    <property type="evidence" value="ECO:0007669"/>
    <property type="project" value="UniProtKB-KW"/>
</dbReference>
<dbReference type="RefSeq" id="YP_009367833.1">
    <property type="nucleotide sequence ID" value="NC_034713.1"/>
</dbReference>
<organism evidence="2">
    <name type="scientific">Neodangemannia microcystis</name>
    <dbReference type="NCBI Taxonomy" id="173495"/>
    <lineage>
        <taxon>Eukaryota</taxon>
        <taxon>Viridiplantae</taxon>
        <taxon>Chlorophyta</taxon>
        <taxon>core chlorophytes</taxon>
        <taxon>Ulvophyceae</taxon>
        <taxon>OUU clade</taxon>
        <taxon>Oltmannsiellopsidales</taxon>
        <taxon>Oltmannsiellopsidaceae</taxon>
        <taxon>Neodangemannia</taxon>
    </lineage>
</organism>
<keyword evidence="2" id="KW-0150">Chloroplast</keyword>
<geneLocation type="chloroplast" evidence="2"/>
<dbReference type="GeneID" id="32884401"/>
<protein>
    <submittedName>
        <fullName evidence="2">Putative LAGLIDADG homing endonuclease</fullName>
    </submittedName>
</protein>
<keyword evidence="2" id="KW-0255">Endonuclease</keyword>
<keyword evidence="2" id="KW-0378">Hydrolase</keyword>
<dbReference type="InterPro" id="IPR004860">
    <property type="entry name" value="LAGLIDADG_dom"/>
</dbReference>
<dbReference type="RefSeq" id="YP_009367796.1">
    <property type="nucleotide sequence ID" value="NC_034713.1"/>
</dbReference>
<dbReference type="EMBL" id="KY407660">
    <property type="protein sequence ID" value="ARK14810.1"/>
    <property type="molecule type" value="Genomic_DNA"/>
</dbReference>
<dbReference type="SUPFAM" id="SSF55608">
    <property type="entry name" value="Homing endonucleases"/>
    <property type="match status" value="1"/>
</dbReference>
<evidence type="ECO:0000259" key="1">
    <source>
        <dbReference type="Pfam" id="PF00961"/>
    </source>
</evidence>
<dbReference type="InterPro" id="IPR027434">
    <property type="entry name" value="Homing_endonucl"/>
</dbReference>
<dbReference type="Gene3D" id="3.10.28.10">
    <property type="entry name" value="Homing endonucleases"/>
    <property type="match status" value="1"/>
</dbReference>
<feature type="domain" description="Homing endonuclease LAGLIDADG" evidence="1">
    <location>
        <begin position="15"/>
        <end position="102"/>
    </location>
</feature>
<evidence type="ECO:0000313" key="2">
    <source>
        <dbReference type="EMBL" id="ARK14806.1"/>
    </source>
</evidence>